<sequence>MQAMRENLSNSGKQECPSKKLQCIS</sequence>
<dbReference type="HOGENOM" id="CLU_3419761_0_0_1"/>
<evidence type="ECO:0000313" key="3">
    <source>
        <dbReference type="Proteomes" id="UP000026961"/>
    </source>
</evidence>
<feature type="region of interest" description="Disordered" evidence="1">
    <location>
        <begin position="1"/>
        <end position="25"/>
    </location>
</feature>
<dbReference type="AlphaFoldDB" id="A0A0E0APR2"/>
<accession>A0A0E0APR2</accession>
<reference evidence="2" key="1">
    <citation type="submission" date="2015-04" db="UniProtKB">
        <authorList>
            <consortium name="EnsemblPlants"/>
        </authorList>
    </citation>
    <scope>IDENTIFICATION</scope>
</reference>
<dbReference type="EnsemblPlants" id="OGLUM08G00020.4">
    <property type="protein sequence ID" value="OGLUM08G00020.4"/>
    <property type="gene ID" value="OGLUM08G00020"/>
</dbReference>
<evidence type="ECO:0000256" key="1">
    <source>
        <dbReference type="SAM" id="MobiDB-lite"/>
    </source>
</evidence>
<dbReference type="Gramene" id="OGLUM08G00020.4">
    <property type="protein sequence ID" value="OGLUM08G00020.4"/>
    <property type="gene ID" value="OGLUM08G00020"/>
</dbReference>
<proteinExistence type="predicted"/>
<evidence type="ECO:0000313" key="2">
    <source>
        <dbReference type="EnsemblPlants" id="OGLUM08G00020.4"/>
    </source>
</evidence>
<organism evidence="2">
    <name type="scientific">Oryza glumipatula</name>
    <dbReference type="NCBI Taxonomy" id="40148"/>
    <lineage>
        <taxon>Eukaryota</taxon>
        <taxon>Viridiplantae</taxon>
        <taxon>Streptophyta</taxon>
        <taxon>Embryophyta</taxon>
        <taxon>Tracheophyta</taxon>
        <taxon>Spermatophyta</taxon>
        <taxon>Magnoliopsida</taxon>
        <taxon>Liliopsida</taxon>
        <taxon>Poales</taxon>
        <taxon>Poaceae</taxon>
        <taxon>BOP clade</taxon>
        <taxon>Oryzoideae</taxon>
        <taxon>Oryzeae</taxon>
        <taxon>Oryzinae</taxon>
        <taxon>Oryza</taxon>
    </lineage>
</organism>
<protein>
    <submittedName>
        <fullName evidence="2">Uncharacterized protein</fullName>
    </submittedName>
</protein>
<reference evidence="2" key="2">
    <citation type="submission" date="2018-05" db="EMBL/GenBank/DDBJ databases">
        <title>OgluRS3 (Oryza glumaepatula Reference Sequence Version 3).</title>
        <authorList>
            <person name="Zhang J."/>
            <person name="Kudrna D."/>
            <person name="Lee S."/>
            <person name="Talag J."/>
            <person name="Welchert J."/>
            <person name="Wing R.A."/>
        </authorList>
    </citation>
    <scope>NUCLEOTIDE SEQUENCE [LARGE SCALE GENOMIC DNA]</scope>
</reference>
<dbReference type="Proteomes" id="UP000026961">
    <property type="component" value="Chromosome 8"/>
</dbReference>
<keyword evidence="3" id="KW-1185">Reference proteome</keyword>
<name>A0A0E0APR2_9ORYZ</name>